<evidence type="ECO:0000313" key="1">
    <source>
        <dbReference type="EMBL" id="SDD30138.1"/>
    </source>
</evidence>
<dbReference type="Proteomes" id="UP000199467">
    <property type="component" value="Unassembled WGS sequence"/>
</dbReference>
<protein>
    <submittedName>
        <fullName evidence="1">Uncharacterized protein</fullName>
    </submittedName>
</protein>
<organism evidence="1 2">
    <name type="scientific">Ectopseudomonas chengduensis</name>
    <dbReference type="NCBI Taxonomy" id="489632"/>
    <lineage>
        <taxon>Bacteria</taxon>
        <taxon>Pseudomonadati</taxon>
        <taxon>Pseudomonadota</taxon>
        <taxon>Gammaproteobacteria</taxon>
        <taxon>Pseudomonadales</taxon>
        <taxon>Pseudomonadaceae</taxon>
        <taxon>Ectopseudomonas</taxon>
    </lineage>
</organism>
<dbReference type="EMBL" id="FMZQ01000014">
    <property type="protein sequence ID" value="SDD30138.1"/>
    <property type="molecule type" value="Genomic_DNA"/>
</dbReference>
<keyword evidence="2" id="KW-1185">Reference proteome</keyword>
<dbReference type="AlphaFoldDB" id="A0A1G6TM24"/>
<evidence type="ECO:0000313" key="2">
    <source>
        <dbReference type="Proteomes" id="UP000199467"/>
    </source>
</evidence>
<sequence length="68" mass="7451">MRTLLLTALLALSLPSFAAPAPFFLWQSKIDGHLTCAQVSPGEGWIRFTGPFRDAGCRVAHDAPVNRR</sequence>
<gene>
    <name evidence="1" type="ORF">SAMN05216576_1142</name>
</gene>
<accession>A0A1G6TM24</accession>
<name>A0A1G6TM24_9GAMM</name>
<reference evidence="2" key="1">
    <citation type="submission" date="2016-10" db="EMBL/GenBank/DDBJ databases">
        <authorList>
            <person name="Varghese N."/>
            <person name="Submissions S."/>
        </authorList>
    </citation>
    <scope>NUCLEOTIDE SEQUENCE [LARGE SCALE GENOMIC DNA]</scope>
    <source>
        <strain evidence="2">DSM 26382</strain>
    </source>
</reference>
<proteinExistence type="predicted"/>
<dbReference type="RefSeq" id="WP_017677497.1">
    <property type="nucleotide sequence ID" value="NZ_FMZQ01000014.1"/>
</dbReference>